<evidence type="ECO:0000256" key="13">
    <source>
        <dbReference type="SAM" id="SignalP"/>
    </source>
</evidence>
<comment type="pathway">
    <text evidence="2">Cell wall biogenesis; cell wall polysaccharide biosynthesis.</text>
</comment>
<keyword evidence="4" id="KW-0479">Metal-binding</keyword>
<evidence type="ECO:0000256" key="1">
    <source>
        <dbReference type="ARBA" id="ARBA00001947"/>
    </source>
</evidence>
<dbReference type="Proteomes" id="UP001228905">
    <property type="component" value="Unassembled WGS sequence"/>
</dbReference>
<keyword evidence="7" id="KW-0862">Zinc</keyword>
<dbReference type="Gene3D" id="3.30.1380.10">
    <property type="match status" value="1"/>
</dbReference>
<feature type="chain" id="PRO_5046982226" description="Murein endopeptidase K" evidence="13">
    <location>
        <begin position="27"/>
        <end position="212"/>
    </location>
</feature>
<organism evidence="14 15">
    <name type="scientific">Caulobacter ginsengisoli</name>
    <dbReference type="NCBI Taxonomy" id="400775"/>
    <lineage>
        <taxon>Bacteria</taxon>
        <taxon>Pseudomonadati</taxon>
        <taxon>Pseudomonadota</taxon>
        <taxon>Alphaproteobacteria</taxon>
        <taxon>Caulobacterales</taxon>
        <taxon>Caulobacteraceae</taxon>
        <taxon>Caulobacter</taxon>
    </lineage>
</organism>
<keyword evidence="8" id="KW-0482">Metalloprotease</keyword>
<feature type="signal peptide" evidence="13">
    <location>
        <begin position="1"/>
        <end position="26"/>
    </location>
</feature>
<evidence type="ECO:0000256" key="6">
    <source>
        <dbReference type="ARBA" id="ARBA00022801"/>
    </source>
</evidence>
<comment type="caution">
    <text evidence="14">The sequence shown here is derived from an EMBL/GenBank/DDBJ whole genome shotgun (WGS) entry which is preliminary data.</text>
</comment>
<evidence type="ECO:0000256" key="5">
    <source>
        <dbReference type="ARBA" id="ARBA00022729"/>
    </source>
</evidence>
<keyword evidence="15" id="KW-1185">Reference proteome</keyword>
<proteinExistence type="inferred from homology"/>
<keyword evidence="5 13" id="KW-0732">Signal</keyword>
<evidence type="ECO:0000256" key="10">
    <source>
        <dbReference type="ARBA" id="ARBA00093448"/>
    </source>
</evidence>
<feature type="compositionally biased region" description="Pro residues" evidence="12">
    <location>
        <begin position="31"/>
        <end position="42"/>
    </location>
</feature>
<evidence type="ECO:0000256" key="4">
    <source>
        <dbReference type="ARBA" id="ARBA00022723"/>
    </source>
</evidence>
<protein>
    <recommendedName>
        <fullName evidence="11">Murein endopeptidase K</fullName>
    </recommendedName>
</protein>
<evidence type="ECO:0000256" key="11">
    <source>
        <dbReference type="ARBA" id="ARBA00093666"/>
    </source>
</evidence>
<evidence type="ECO:0000313" key="14">
    <source>
        <dbReference type="EMBL" id="MDQ0463403.1"/>
    </source>
</evidence>
<reference evidence="14 15" key="1">
    <citation type="submission" date="2023-07" db="EMBL/GenBank/DDBJ databases">
        <title>Genomic Encyclopedia of Type Strains, Phase IV (KMG-IV): sequencing the most valuable type-strain genomes for metagenomic binning, comparative biology and taxonomic classification.</title>
        <authorList>
            <person name="Goeker M."/>
        </authorList>
    </citation>
    <scope>NUCLEOTIDE SEQUENCE [LARGE SCALE GENOMIC DNA]</scope>
    <source>
        <strain evidence="14 15">DSM 18695</strain>
    </source>
</reference>
<evidence type="ECO:0000256" key="2">
    <source>
        <dbReference type="ARBA" id="ARBA00004776"/>
    </source>
</evidence>
<dbReference type="Pfam" id="PF05951">
    <property type="entry name" value="Peptidase_M15_2"/>
    <property type="match status" value="1"/>
</dbReference>
<keyword evidence="9" id="KW-0961">Cell wall biogenesis/degradation</keyword>
<dbReference type="PANTHER" id="PTHR37425">
    <property type="match status" value="1"/>
</dbReference>
<evidence type="ECO:0000256" key="9">
    <source>
        <dbReference type="ARBA" id="ARBA00023316"/>
    </source>
</evidence>
<comment type="cofactor">
    <cofactor evidence="1">
        <name>Zn(2+)</name>
        <dbReference type="ChEBI" id="CHEBI:29105"/>
    </cofactor>
</comment>
<dbReference type="EMBL" id="JAUSVS010000002">
    <property type="protein sequence ID" value="MDQ0463403.1"/>
    <property type="molecule type" value="Genomic_DNA"/>
</dbReference>
<evidence type="ECO:0000256" key="3">
    <source>
        <dbReference type="ARBA" id="ARBA00022670"/>
    </source>
</evidence>
<sequence>MVTIPRRGLLGLGAGLGLAAAGMVRAEDVQPPLPADPIPPEAPFRAPTPVRQPPPGPRRLVFRHLHTLEDLDVVYWADGYYLGEPIAQIRHLLRDFRTQEEHFIDNNLLDLLCTLRAATGTREPYRIISAFRSPETNEMLRDQSAAANPDGPQVAKKSQHMEGRAIDLRLIDVSLTGLHQTALSLKGGGVGIYPDSDFIHVDVGPVRTWQGS</sequence>
<evidence type="ECO:0000313" key="15">
    <source>
        <dbReference type="Proteomes" id="UP001228905"/>
    </source>
</evidence>
<evidence type="ECO:0000256" key="8">
    <source>
        <dbReference type="ARBA" id="ARBA00023049"/>
    </source>
</evidence>
<dbReference type="InterPro" id="IPR009045">
    <property type="entry name" value="Zn_M74/Hedgehog-like"/>
</dbReference>
<evidence type="ECO:0000256" key="12">
    <source>
        <dbReference type="SAM" id="MobiDB-lite"/>
    </source>
</evidence>
<comment type="similarity">
    <text evidence="10">Belongs to the peptidase M15 family.</text>
</comment>
<gene>
    <name evidence="14" type="ORF">QO010_001174</name>
</gene>
<keyword evidence="3" id="KW-0645">Protease</keyword>
<feature type="region of interest" description="Disordered" evidence="12">
    <location>
        <begin position="30"/>
        <end position="55"/>
    </location>
</feature>
<accession>A0ABU0IN08</accession>
<name>A0ABU0IN08_9CAUL</name>
<dbReference type="InterPro" id="IPR010275">
    <property type="entry name" value="MepK"/>
</dbReference>
<dbReference type="PANTHER" id="PTHR37425:SF1">
    <property type="entry name" value="OUTER MEMBRANE PROTEIN"/>
    <property type="match status" value="1"/>
</dbReference>
<dbReference type="RefSeq" id="WP_307347275.1">
    <property type="nucleotide sequence ID" value="NZ_JAUSVS010000002.1"/>
</dbReference>
<keyword evidence="6" id="KW-0378">Hydrolase</keyword>
<evidence type="ECO:0000256" key="7">
    <source>
        <dbReference type="ARBA" id="ARBA00022833"/>
    </source>
</evidence>
<dbReference type="SUPFAM" id="SSF55166">
    <property type="entry name" value="Hedgehog/DD-peptidase"/>
    <property type="match status" value="1"/>
</dbReference>